<dbReference type="PANTHER" id="PTHR11049:SF24">
    <property type="entry name" value="CYTOSOLIC ACYL COENZYME A THIOESTER HYDROLASE"/>
    <property type="match status" value="1"/>
</dbReference>
<comment type="similarity">
    <text evidence="1">Belongs to the acyl coenzyme A hydrolase family.</text>
</comment>
<proteinExistence type="inferred from homology"/>
<evidence type="ECO:0000313" key="5">
    <source>
        <dbReference type="EMBL" id="MBB5022090.1"/>
    </source>
</evidence>
<dbReference type="GO" id="GO:0009062">
    <property type="term" value="P:fatty acid catabolic process"/>
    <property type="evidence" value="ECO:0007669"/>
    <property type="project" value="TreeGrafter"/>
</dbReference>
<feature type="domain" description="HotDog ACOT-type" evidence="4">
    <location>
        <begin position="1"/>
        <end position="113"/>
    </location>
</feature>
<dbReference type="EMBL" id="JACHID010000008">
    <property type="protein sequence ID" value="MBB5022090.1"/>
    <property type="molecule type" value="Genomic_DNA"/>
</dbReference>
<evidence type="ECO:0000256" key="3">
    <source>
        <dbReference type="PROSITE-ProRule" id="PRU01106"/>
    </source>
</evidence>
<dbReference type="GO" id="GO:0006637">
    <property type="term" value="P:acyl-CoA metabolic process"/>
    <property type="evidence" value="ECO:0007669"/>
    <property type="project" value="TreeGrafter"/>
</dbReference>
<comment type="caution">
    <text evidence="5">The sequence shown here is derived from an EMBL/GenBank/DDBJ whole genome shotgun (WGS) entry which is preliminary data.</text>
</comment>
<name>A0A7W7Y4T6_9BACT</name>
<dbReference type="Pfam" id="PF03061">
    <property type="entry name" value="4HBT"/>
    <property type="match status" value="1"/>
</dbReference>
<organism evidence="5 6">
    <name type="scientific">Desulfurispira natronophila</name>
    <dbReference type="NCBI Taxonomy" id="682562"/>
    <lineage>
        <taxon>Bacteria</taxon>
        <taxon>Pseudomonadati</taxon>
        <taxon>Chrysiogenota</taxon>
        <taxon>Chrysiogenia</taxon>
        <taxon>Chrysiogenales</taxon>
        <taxon>Chrysiogenaceae</taxon>
        <taxon>Desulfurispira</taxon>
    </lineage>
</organism>
<dbReference type="AlphaFoldDB" id="A0A7W7Y4T6"/>
<sequence length="148" mass="16555">MSHRAESVDFIFPEDLNHHGTLFGGKIAKQMSKTASIVATRYAYSKILLVSINNFTFLSPVNLGDTFRIVARAIGTGRTSIEVRADGYTQDPLGGVEQRACFAYFTFVKLSQDNQPLPVEPFAGEETEELKLVREIKLLSRKLQDVEE</sequence>
<keyword evidence="2 3" id="KW-0378">Hydrolase</keyword>
<evidence type="ECO:0000259" key="4">
    <source>
        <dbReference type="PROSITE" id="PS51770"/>
    </source>
</evidence>
<dbReference type="Proteomes" id="UP000528322">
    <property type="component" value="Unassembled WGS sequence"/>
</dbReference>
<dbReference type="GO" id="GO:0005829">
    <property type="term" value="C:cytosol"/>
    <property type="evidence" value="ECO:0007669"/>
    <property type="project" value="TreeGrafter"/>
</dbReference>
<gene>
    <name evidence="5" type="ORF">HNR37_001418</name>
</gene>
<evidence type="ECO:0000256" key="1">
    <source>
        <dbReference type="ARBA" id="ARBA00010458"/>
    </source>
</evidence>
<keyword evidence="6" id="KW-1185">Reference proteome</keyword>
<dbReference type="InterPro" id="IPR040170">
    <property type="entry name" value="Cytosol_ACT"/>
</dbReference>
<dbReference type="GO" id="GO:0052816">
    <property type="term" value="F:long-chain fatty acyl-CoA hydrolase activity"/>
    <property type="evidence" value="ECO:0007669"/>
    <property type="project" value="TreeGrafter"/>
</dbReference>
<reference evidence="5 6" key="1">
    <citation type="submission" date="2020-08" db="EMBL/GenBank/DDBJ databases">
        <title>Genomic Encyclopedia of Type Strains, Phase IV (KMG-IV): sequencing the most valuable type-strain genomes for metagenomic binning, comparative biology and taxonomic classification.</title>
        <authorList>
            <person name="Goeker M."/>
        </authorList>
    </citation>
    <scope>NUCLEOTIDE SEQUENCE [LARGE SCALE GENOMIC DNA]</scope>
    <source>
        <strain evidence="5 6">DSM 22071</strain>
    </source>
</reference>
<protein>
    <submittedName>
        <fullName evidence="5">Acyl-CoA hydrolase</fullName>
        <ecNumber evidence="5">3.1.2.20</ecNumber>
    </submittedName>
</protein>
<dbReference type="InterPro" id="IPR029069">
    <property type="entry name" value="HotDog_dom_sf"/>
</dbReference>
<dbReference type="PANTHER" id="PTHR11049">
    <property type="entry name" value="ACYL COENZYME A THIOESTER HYDROLASE"/>
    <property type="match status" value="1"/>
</dbReference>
<dbReference type="Gene3D" id="3.10.129.10">
    <property type="entry name" value="Hotdog Thioesterase"/>
    <property type="match status" value="1"/>
</dbReference>
<dbReference type="EC" id="3.1.2.20" evidence="5"/>
<evidence type="ECO:0000313" key="6">
    <source>
        <dbReference type="Proteomes" id="UP000528322"/>
    </source>
</evidence>
<dbReference type="CDD" id="cd03442">
    <property type="entry name" value="BFIT_BACH"/>
    <property type="match status" value="1"/>
</dbReference>
<dbReference type="SUPFAM" id="SSF54637">
    <property type="entry name" value="Thioesterase/thiol ester dehydrase-isomerase"/>
    <property type="match status" value="1"/>
</dbReference>
<evidence type="ECO:0000256" key="2">
    <source>
        <dbReference type="ARBA" id="ARBA00022801"/>
    </source>
</evidence>
<dbReference type="PROSITE" id="PS51770">
    <property type="entry name" value="HOTDOG_ACOT"/>
    <property type="match status" value="1"/>
</dbReference>
<accession>A0A7W7Y4T6</accession>
<dbReference type="RefSeq" id="WP_183731975.1">
    <property type="nucleotide sequence ID" value="NZ_JACHID010000008.1"/>
</dbReference>
<dbReference type="InterPro" id="IPR006683">
    <property type="entry name" value="Thioestr_dom"/>
</dbReference>
<dbReference type="InterPro" id="IPR033120">
    <property type="entry name" value="HOTDOG_ACOT"/>
</dbReference>